<dbReference type="OrthoDB" id="1094370at2"/>
<dbReference type="InterPro" id="IPR012349">
    <property type="entry name" value="Split_barrel_FMN-bd"/>
</dbReference>
<dbReference type="InterPro" id="IPR019920">
    <property type="entry name" value="F420-binding_dom_put"/>
</dbReference>
<evidence type="ECO:0000313" key="3">
    <source>
        <dbReference type="EMBL" id="TQL51528.1"/>
    </source>
</evidence>
<dbReference type="SUPFAM" id="SSF50475">
    <property type="entry name" value="FMN-binding split barrel"/>
    <property type="match status" value="1"/>
</dbReference>
<name>A0A542YTW9_9MICO</name>
<dbReference type="GO" id="GO:0005829">
    <property type="term" value="C:cytosol"/>
    <property type="evidence" value="ECO:0007669"/>
    <property type="project" value="TreeGrafter"/>
</dbReference>
<reference evidence="3 4" key="1">
    <citation type="submission" date="2019-06" db="EMBL/GenBank/DDBJ databases">
        <title>Sequencing the genomes of 1000 actinobacteria strains.</title>
        <authorList>
            <person name="Klenk H.-P."/>
        </authorList>
    </citation>
    <scope>NUCLEOTIDE SEQUENCE [LARGE SCALE GENOMIC DNA]</scope>
    <source>
        <strain evidence="3 4">DSM 12335</strain>
    </source>
</reference>
<dbReference type="InterPro" id="IPR052019">
    <property type="entry name" value="F420H2_bilvrd_red/Heme_oxyg"/>
</dbReference>
<keyword evidence="1" id="KW-0560">Oxidoreductase</keyword>
<organism evidence="3 4">
    <name type="scientific">Ornithinicoccus hortensis</name>
    <dbReference type="NCBI Taxonomy" id="82346"/>
    <lineage>
        <taxon>Bacteria</taxon>
        <taxon>Bacillati</taxon>
        <taxon>Actinomycetota</taxon>
        <taxon>Actinomycetes</taxon>
        <taxon>Micrococcales</taxon>
        <taxon>Intrasporangiaceae</taxon>
        <taxon>Ornithinicoccus</taxon>
    </lineage>
</organism>
<dbReference type="EMBL" id="VFOP01000001">
    <property type="protein sequence ID" value="TQL51528.1"/>
    <property type="molecule type" value="Genomic_DNA"/>
</dbReference>
<dbReference type="NCBIfam" id="TIGR03618">
    <property type="entry name" value="Rv1155_F420"/>
    <property type="match status" value="1"/>
</dbReference>
<comment type="caution">
    <text evidence="3">The sequence shown here is derived from an EMBL/GenBank/DDBJ whole genome shotgun (WGS) entry which is preliminary data.</text>
</comment>
<dbReference type="PANTHER" id="PTHR35176">
    <property type="entry name" value="HEME OXYGENASE HI_0854-RELATED"/>
    <property type="match status" value="1"/>
</dbReference>
<dbReference type="PANTHER" id="PTHR35176:SF2">
    <property type="entry name" value="F420H(2)-DEPENDENT REDUCTASE RV1155"/>
    <property type="match status" value="1"/>
</dbReference>
<gene>
    <name evidence="3" type="ORF">FB467_2675</name>
</gene>
<dbReference type="Proteomes" id="UP000319516">
    <property type="component" value="Unassembled WGS sequence"/>
</dbReference>
<evidence type="ECO:0000256" key="1">
    <source>
        <dbReference type="ARBA" id="ARBA00023002"/>
    </source>
</evidence>
<protein>
    <submittedName>
        <fullName evidence="3">PPOX class probable F420-dependent enzyme</fullName>
    </submittedName>
</protein>
<keyword evidence="4" id="KW-1185">Reference proteome</keyword>
<sequence length="144" mass="16104">MSGDGIAPGHRDFLAAHHKGVLVTLRRNGRPQLSNVLYVYDPETDTARVSVTQDRAKTRNARREPWVALQVSSDDFWGYAVAEGRAELTEVAGDPHDEVVDELVGYYRAISGEHPDWEEYRSSQVAERRLVLRIGVGRTYGAVP</sequence>
<feature type="domain" description="Pyridoxamine 5'-phosphate oxidase N-terminal" evidence="2">
    <location>
        <begin position="10"/>
        <end position="135"/>
    </location>
</feature>
<accession>A0A542YTW9</accession>
<dbReference type="Gene3D" id="2.30.110.10">
    <property type="entry name" value="Electron Transport, Fmn-binding Protein, Chain A"/>
    <property type="match status" value="1"/>
</dbReference>
<dbReference type="GO" id="GO:0016627">
    <property type="term" value="F:oxidoreductase activity, acting on the CH-CH group of donors"/>
    <property type="evidence" value="ECO:0007669"/>
    <property type="project" value="TreeGrafter"/>
</dbReference>
<dbReference type="Pfam" id="PF01243">
    <property type="entry name" value="PNPOx_N"/>
    <property type="match status" value="1"/>
</dbReference>
<dbReference type="RefSeq" id="WP_141785518.1">
    <property type="nucleotide sequence ID" value="NZ_BAAAIK010000011.1"/>
</dbReference>
<dbReference type="GO" id="GO:0070967">
    <property type="term" value="F:coenzyme F420 binding"/>
    <property type="evidence" value="ECO:0007669"/>
    <property type="project" value="TreeGrafter"/>
</dbReference>
<proteinExistence type="predicted"/>
<evidence type="ECO:0000313" key="4">
    <source>
        <dbReference type="Proteomes" id="UP000319516"/>
    </source>
</evidence>
<dbReference type="AlphaFoldDB" id="A0A542YTW9"/>
<dbReference type="InterPro" id="IPR011576">
    <property type="entry name" value="Pyridox_Oxase_N"/>
</dbReference>
<evidence type="ECO:0000259" key="2">
    <source>
        <dbReference type="Pfam" id="PF01243"/>
    </source>
</evidence>